<feature type="domain" description="RCK N-terminal" evidence="1">
    <location>
        <begin position="4"/>
        <end position="119"/>
    </location>
</feature>
<feature type="domain" description="RCK C-terminal" evidence="2">
    <location>
        <begin position="136"/>
        <end position="216"/>
    </location>
</feature>
<dbReference type="InterPro" id="IPR006037">
    <property type="entry name" value="RCK_C"/>
</dbReference>
<dbReference type="SUPFAM" id="SSF116726">
    <property type="entry name" value="TrkA C-terminal domain-like"/>
    <property type="match status" value="1"/>
</dbReference>
<evidence type="ECO:0000313" key="3">
    <source>
        <dbReference type="EMBL" id="MPN19180.1"/>
    </source>
</evidence>
<dbReference type="Gene3D" id="3.40.50.720">
    <property type="entry name" value="NAD(P)-binding Rossmann-like Domain"/>
    <property type="match status" value="1"/>
</dbReference>
<dbReference type="PROSITE" id="PS51202">
    <property type="entry name" value="RCK_C"/>
    <property type="match status" value="1"/>
</dbReference>
<evidence type="ECO:0000259" key="1">
    <source>
        <dbReference type="PROSITE" id="PS51201"/>
    </source>
</evidence>
<sequence length="216" mass="23782">MADSRQYVVIGLGQFGTAVAETLLSMGYEVLGIDNNAEIVQNLSTKLTHVVQLDAGDPSALQRMGLVNYDVVFVTLRDLQASIICALNLKEMGCKYLVVKANSANHAKILEKIGVEKVVLPERDMGVRIAHSVASSSLLDYIDMSPEYSIAEIVAPEQFFGKRLRDLDLRNKYNLNIIAIHHEKTINVTPSADDRIWSGDVIVVVGSKKDIAKLEE</sequence>
<dbReference type="GO" id="GO:0006813">
    <property type="term" value="P:potassium ion transport"/>
    <property type="evidence" value="ECO:0007669"/>
    <property type="project" value="InterPro"/>
</dbReference>
<dbReference type="Gene3D" id="3.30.70.1450">
    <property type="entry name" value="Regulator of K+ conductance, C-terminal domain"/>
    <property type="match status" value="1"/>
</dbReference>
<dbReference type="PANTHER" id="PTHR43833">
    <property type="entry name" value="POTASSIUM CHANNEL PROTEIN 2-RELATED-RELATED"/>
    <property type="match status" value="1"/>
</dbReference>
<dbReference type="AlphaFoldDB" id="A0A645FZW0"/>
<dbReference type="PANTHER" id="PTHR43833:SF7">
    <property type="entry name" value="KTR SYSTEM POTASSIUM UPTAKE PROTEIN C"/>
    <property type="match status" value="1"/>
</dbReference>
<dbReference type="PROSITE" id="PS51201">
    <property type="entry name" value="RCK_N"/>
    <property type="match status" value="1"/>
</dbReference>
<dbReference type="InterPro" id="IPR050721">
    <property type="entry name" value="Trk_Ktr_HKT_K-transport"/>
</dbReference>
<evidence type="ECO:0000259" key="2">
    <source>
        <dbReference type="PROSITE" id="PS51202"/>
    </source>
</evidence>
<dbReference type="SUPFAM" id="SSF51735">
    <property type="entry name" value="NAD(P)-binding Rossmann-fold domains"/>
    <property type="match status" value="1"/>
</dbReference>
<organism evidence="3">
    <name type="scientific">bioreactor metagenome</name>
    <dbReference type="NCBI Taxonomy" id="1076179"/>
    <lineage>
        <taxon>unclassified sequences</taxon>
        <taxon>metagenomes</taxon>
        <taxon>ecological metagenomes</taxon>
    </lineage>
</organism>
<dbReference type="GO" id="GO:0008324">
    <property type="term" value="F:monoatomic cation transmembrane transporter activity"/>
    <property type="evidence" value="ECO:0007669"/>
    <property type="project" value="InterPro"/>
</dbReference>
<dbReference type="InterPro" id="IPR036721">
    <property type="entry name" value="RCK_C_sf"/>
</dbReference>
<dbReference type="Pfam" id="PF02080">
    <property type="entry name" value="TrkA_C"/>
    <property type="match status" value="1"/>
</dbReference>
<accession>A0A645FZW0</accession>
<proteinExistence type="predicted"/>
<comment type="caution">
    <text evidence="3">The sequence shown here is derived from an EMBL/GenBank/DDBJ whole genome shotgun (WGS) entry which is preliminary data.</text>
</comment>
<dbReference type="InterPro" id="IPR003148">
    <property type="entry name" value="RCK_N"/>
</dbReference>
<protein>
    <submittedName>
        <fullName evidence="3">Ktr system potassium uptake protein A</fullName>
    </submittedName>
</protein>
<gene>
    <name evidence="3" type="primary">ktrA_29</name>
    <name evidence="3" type="ORF">SDC9_166546</name>
</gene>
<reference evidence="3" key="1">
    <citation type="submission" date="2019-08" db="EMBL/GenBank/DDBJ databases">
        <authorList>
            <person name="Kucharzyk K."/>
            <person name="Murdoch R.W."/>
            <person name="Higgins S."/>
            <person name="Loffler F."/>
        </authorList>
    </citation>
    <scope>NUCLEOTIDE SEQUENCE</scope>
</reference>
<dbReference type="Pfam" id="PF02254">
    <property type="entry name" value="TrkA_N"/>
    <property type="match status" value="1"/>
</dbReference>
<dbReference type="InterPro" id="IPR036291">
    <property type="entry name" value="NAD(P)-bd_dom_sf"/>
</dbReference>
<name>A0A645FZW0_9ZZZZ</name>
<dbReference type="EMBL" id="VSSQ01066688">
    <property type="protein sequence ID" value="MPN19180.1"/>
    <property type="molecule type" value="Genomic_DNA"/>
</dbReference>